<proteinExistence type="predicted"/>
<dbReference type="EMBL" id="BPVZ01000031">
    <property type="protein sequence ID" value="GKV10094.1"/>
    <property type="molecule type" value="Genomic_DNA"/>
</dbReference>
<sequence length="36" mass="3966">MRPPIPQGQQQQQSPHQFLIQTLEASGRAIASSTSF</sequence>
<dbReference type="Proteomes" id="UP001054252">
    <property type="component" value="Unassembled WGS sequence"/>
</dbReference>
<evidence type="ECO:0000313" key="1">
    <source>
        <dbReference type="EMBL" id="GKV10094.1"/>
    </source>
</evidence>
<gene>
    <name evidence="1" type="ORF">SLEP1_g21506</name>
</gene>
<protein>
    <submittedName>
        <fullName evidence="1">Uncharacterized protein</fullName>
    </submittedName>
</protein>
<organism evidence="1 2">
    <name type="scientific">Rubroshorea leprosula</name>
    <dbReference type="NCBI Taxonomy" id="152421"/>
    <lineage>
        <taxon>Eukaryota</taxon>
        <taxon>Viridiplantae</taxon>
        <taxon>Streptophyta</taxon>
        <taxon>Embryophyta</taxon>
        <taxon>Tracheophyta</taxon>
        <taxon>Spermatophyta</taxon>
        <taxon>Magnoliopsida</taxon>
        <taxon>eudicotyledons</taxon>
        <taxon>Gunneridae</taxon>
        <taxon>Pentapetalae</taxon>
        <taxon>rosids</taxon>
        <taxon>malvids</taxon>
        <taxon>Malvales</taxon>
        <taxon>Dipterocarpaceae</taxon>
        <taxon>Rubroshorea</taxon>
    </lineage>
</organism>
<evidence type="ECO:0000313" key="2">
    <source>
        <dbReference type="Proteomes" id="UP001054252"/>
    </source>
</evidence>
<reference evidence="1 2" key="1">
    <citation type="journal article" date="2021" name="Commun. Biol.">
        <title>The genome of Shorea leprosula (Dipterocarpaceae) highlights the ecological relevance of drought in aseasonal tropical rainforests.</title>
        <authorList>
            <person name="Ng K.K.S."/>
            <person name="Kobayashi M.J."/>
            <person name="Fawcett J.A."/>
            <person name="Hatakeyama M."/>
            <person name="Paape T."/>
            <person name="Ng C.H."/>
            <person name="Ang C.C."/>
            <person name="Tnah L.H."/>
            <person name="Lee C.T."/>
            <person name="Nishiyama T."/>
            <person name="Sese J."/>
            <person name="O'Brien M.J."/>
            <person name="Copetti D."/>
            <person name="Mohd Noor M.I."/>
            <person name="Ong R.C."/>
            <person name="Putra M."/>
            <person name="Sireger I.Z."/>
            <person name="Indrioko S."/>
            <person name="Kosugi Y."/>
            <person name="Izuno A."/>
            <person name="Isagi Y."/>
            <person name="Lee S.L."/>
            <person name="Shimizu K.K."/>
        </authorList>
    </citation>
    <scope>NUCLEOTIDE SEQUENCE [LARGE SCALE GENOMIC DNA]</scope>
    <source>
        <strain evidence="1">214</strain>
    </source>
</reference>
<keyword evidence="2" id="KW-1185">Reference proteome</keyword>
<accession>A0AAV5JFB3</accession>
<name>A0AAV5JFB3_9ROSI</name>
<dbReference type="AlphaFoldDB" id="A0AAV5JFB3"/>
<comment type="caution">
    <text evidence="1">The sequence shown here is derived from an EMBL/GenBank/DDBJ whole genome shotgun (WGS) entry which is preliminary data.</text>
</comment>